<sequence>MRPPLWRGRLRAARHGGGAALVGKSHHGLRVSSSLCSTRCIATSAVRLDPTVSTSASALADETSLHPSTCASHFSARLLSSPHRDVTHVPYGDWFALYVQARKQWRLLDPSSTTTAAGTETTRGEGGTALAASVQQAKQGIDALLLGSLFARHWTEVEPIAPPSSTSTPSSLYRWWWHSGALVPDAAPPRAPRSGVALPVLELCTPSFLTEPLLGGSHLRLWMEDARAAAPVATEATDATKVVAEAPIAVLPFSSLWVVKESAYWRHASSSVSHGGSSGSGESSIRQTTPALSLQERQARQTLLQSVDQLMQLQCDAAAHRSVGTFVPATDQQQRVCVLSPTQEWDLMCALPRYRQAVCRPAHSDRSASVGNAPPSPPWWLSLSCLCEDTTARLAYCAHTLSWQWQARSSPPSTSASGTASAAIRVLAPSTDHAALRRFALSSLHEHASVKEVLQRRHAARRHSASPSLGASGASVHEQARKGCSDAARRLSHREENIRQSFSVR</sequence>
<evidence type="ECO:0000313" key="2">
    <source>
        <dbReference type="EMBL" id="KAK7197876.1"/>
    </source>
</evidence>
<evidence type="ECO:0000313" key="3">
    <source>
        <dbReference type="Proteomes" id="UP001430356"/>
    </source>
</evidence>
<organism evidence="2 3">
    <name type="scientific">Novymonas esmeraldas</name>
    <dbReference type="NCBI Taxonomy" id="1808958"/>
    <lineage>
        <taxon>Eukaryota</taxon>
        <taxon>Discoba</taxon>
        <taxon>Euglenozoa</taxon>
        <taxon>Kinetoplastea</taxon>
        <taxon>Metakinetoplastina</taxon>
        <taxon>Trypanosomatida</taxon>
        <taxon>Trypanosomatidae</taxon>
        <taxon>Novymonas</taxon>
    </lineage>
</organism>
<feature type="compositionally biased region" description="Low complexity" evidence="1">
    <location>
        <begin position="270"/>
        <end position="284"/>
    </location>
</feature>
<name>A0AAW0EXJ9_9TRYP</name>
<evidence type="ECO:0000256" key="1">
    <source>
        <dbReference type="SAM" id="MobiDB-lite"/>
    </source>
</evidence>
<proteinExistence type="predicted"/>
<accession>A0AAW0EXJ9</accession>
<keyword evidence="3" id="KW-1185">Reference proteome</keyword>
<gene>
    <name evidence="2" type="ORF">NESM_000741800</name>
</gene>
<dbReference type="Proteomes" id="UP001430356">
    <property type="component" value="Unassembled WGS sequence"/>
</dbReference>
<dbReference type="EMBL" id="JAECZO010000123">
    <property type="protein sequence ID" value="KAK7197876.1"/>
    <property type="molecule type" value="Genomic_DNA"/>
</dbReference>
<feature type="region of interest" description="Disordered" evidence="1">
    <location>
        <begin position="453"/>
        <end position="505"/>
    </location>
</feature>
<comment type="caution">
    <text evidence="2">The sequence shown here is derived from an EMBL/GenBank/DDBJ whole genome shotgun (WGS) entry which is preliminary data.</text>
</comment>
<dbReference type="AlphaFoldDB" id="A0AAW0EXJ9"/>
<reference evidence="2 3" key="1">
    <citation type="journal article" date="2021" name="MBio">
        <title>A New Model Trypanosomatid, Novymonas esmeraldas: Genomic Perception of Its 'Candidatus Pandoraea novymonadis' Endosymbiont.</title>
        <authorList>
            <person name="Zakharova A."/>
            <person name="Saura A."/>
            <person name="Butenko A."/>
            <person name="Podesvova L."/>
            <person name="Warmusova S."/>
            <person name="Kostygov A.Y."/>
            <person name="Nenarokova A."/>
            <person name="Lukes J."/>
            <person name="Opperdoes F.R."/>
            <person name="Yurchenko V."/>
        </authorList>
    </citation>
    <scope>NUCLEOTIDE SEQUENCE [LARGE SCALE GENOMIC DNA]</scope>
    <source>
        <strain evidence="2 3">E262AT.01</strain>
    </source>
</reference>
<protein>
    <submittedName>
        <fullName evidence="2">Uncharacterized protein</fullName>
    </submittedName>
</protein>
<feature type="region of interest" description="Disordered" evidence="1">
    <location>
        <begin position="270"/>
        <end position="292"/>
    </location>
</feature>
<feature type="compositionally biased region" description="Basic and acidic residues" evidence="1">
    <location>
        <begin position="478"/>
        <end position="498"/>
    </location>
</feature>
<feature type="compositionally biased region" description="Low complexity" evidence="1">
    <location>
        <begin position="465"/>
        <end position="475"/>
    </location>
</feature>